<feature type="transmembrane region" description="Helical" evidence="1">
    <location>
        <begin position="251"/>
        <end position="270"/>
    </location>
</feature>
<dbReference type="PANTHER" id="PTHR30221">
    <property type="entry name" value="SMALL-CONDUCTANCE MECHANOSENSITIVE CHANNEL"/>
    <property type="match status" value="1"/>
</dbReference>
<keyword evidence="3" id="KW-1185">Reference proteome</keyword>
<evidence type="ECO:0000313" key="3">
    <source>
        <dbReference type="Proteomes" id="UP001595616"/>
    </source>
</evidence>
<evidence type="ECO:0000313" key="2">
    <source>
        <dbReference type="EMBL" id="MFC3811848.1"/>
    </source>
</evidence>
<name>A0ABV7YX24_9BACT</name>
<feature type="transmembrane region" description="Helical" evidence="1">
    <location>
        <begin position="69"/>
        <end position="94"/>
    </location>
</feature>
<accession>A0ABV7YX24</accession>
<feature type="transmembrane region" description="Helical" evidence="1">
    <location>
        <begin position="350"/>
        <end position="372"/>
    </location>
</feature>
<keyword evidence="1" id="KW-0812">Transmembrane</keyword>
<dbReference type="RefSeq" id="WP_379838700.1">
    <property type="nucleotide sequence ID" value="NZ_JBHRYQ010000001.1"/>
</dbReference>
<comment type="caution">
    <text evidence="2">The sequence shown here is derived from an EMBL/GenBank/DDBJ whole genome shotgun (WGS) entry which is preliminary data.</text>
</comment>
<gene>
    <name evidence="2" type="ORF">ACFOOI_14390</name>
</gene>
<keyword evidence="1" id="KW-0472">Membrane</keyword>
<protein>
    <submittedName>
        <fullName evidence="2">Mechanosensitive ion channel</fullName>
    </submittedName>
</protein>
<dbReference type="Proteomes" id="UP001595616">
    <property type="component" value="Unassembled WGS sequence"/>
</dbReference>
<keyword evidence="1" id="KW-1133">Transmembrane helix</keyword>
<proteinExistence type="predicted"/>
<feature type="transmembrane region" description="Helical" evidence="1">
    <location>
        <begin position="323"/>
        <end position="344"/>
    </location>
</feature>
<evidence type="ECO:0000256" key="1">
    <source>
        <dbReference type="SAM" id="Phobius"/>
    </source>
</evidence>
<feature type="transmembrane region" description="Helical" evidence="1">
    <location>
        <begin position="106"/>
        <end position="126"/>
    </location>
</feature>
<organism evidence="2 3">
    <name type="scientific">Lacihabitans lacunae</name>
    <dbReference type="NCBI Taxonomy" id="1028214"/>
    <lineage>
        <taxon>Bacteria</taxon>
        <taxon>Pseudomonadati</taxon>
        <taxon>Bacteroidota</taxon>
        <taxon>Cytophagia</taxon>
        <taxon>Cytophagales</taxon>
        <taxon>Leadbetterellaceae</taxon>
        <taxon>Lacihabitans</taxon>
    </lineage>
</organism>
<dbReference type="PANTHER" id="PTHR30221:SF1">
    <property type="entry name" value="SMALL-CONDUCTANCE MECHANOSENSITIVE CHANNEL"/>
    <property type="match status" value="1"/>
</dbReference>
<feature type="transmembrane region" description="Helical" evidence="1">
    <location>
        <begin position="196"/>
        <end position="216"/>
    </location>
</feature>
<dbReference type="Gene3D" id="1.10.287.1260">
    <property type="match status" value="1"/>
</dbReference>
<dbReference type="Pfam" id="PF05552">
    <property type="entry name" value="MS_channel_1st_1"/>
    <property type="match status" value="3"/>
</dbReference>
<dbReference type="InterPro" id="IPR045275">
    <property type="entry name" value="MscS_archaea/bacteria_type"/>
</dbReference>
<reference evidence="3" key="1">
    <citation type="journal article" date="2019" name="Int. J. Syst. Evol. Microbiol.">
        <title>The Global Catalogue of Microorganisms (GCM) 10K type strain sequencing project: providing services to taxonomists for standard genome sequencing and annotation.</title>
        <authorList>
            <consortium name="The Broad Institute Genomics Platform"/>
            <consortium name="The Broad Institute Genome Sequencing Center for Infectious Disease"/>
            <person name="Wu L."/>
            <person name="Ma J."/>
        </authorList>
    </citation>
    <scope>NUCLEOTIDE SEQUENCE [LARGE SCALE GENOMIC DNA]</scope>
    <source>
        <strain evidence="3">CECT 7956</strain>
    </source>
</reference>
<dbReference type="NCBIfam" id="NF033912">
    <property type="entry name" value="msc"/>
    <property type="match status" value="1"/>
</dbReference>
<feature type="transmembrane region" description="Helical" evidence="1">
    <location>
        <begin position="290"/>
        <end position="311"/>
    </location>
</feature>
<feature type="transmembrane region" description="Helical" evidence="1">
    <location>
        <begin position="163"/>
        <end position="184"/>
    </location>
</feature>
<dbReference type="EMBL" id="JBHRYQ010000001">
    <property type="protein sequence ID" value="MFC3811848.1"/>
    <property type="molecule type" value="Genomic_DNA"/>
</dbReference>
<feature type="transmembrane region" description="Helical" evidence="1">
    <location>
        <begin position="15"/>
        <end position="39"/>
    </location>
</feature>
<sequence>MNYLNQLTTNLSATFGSLIPGVFGAILFLIIGFIVASLIRKLIMKIMTKFNVDEKIGFTSKSNFRLDKFLSILVYYVVVVYTLLIALNMLGVTGVLEPLQGMLSEFVGYLPNVIGAGVIIFAGYILSKLGSETIGFVSQQIESFGKGIGLSSGVSLSKIVKQIVFISIFIPILIVALDTLNMTAVSGPATEMLESLLLAVPKIIAAAILLAVFYIVGKYVVSILTELLSNIGVDKFSENIGLKSVIGTSKLSALLGNIALFFILFTGIIAAAGKLELAEVQGILTNIFNVAGKIFFGLVILMVGVFVSNIAAKALAKTQASGVLVPIMRFAVIGIFLAFSLHTMGIAESIVNLAFGLTLGAVAVAFALSFGLGGREAAGKQMQEFFDSLKKKK</sequence>
<dbReference type="InterPro" id="IPR008910">
    <property type="entry name" value="MSC_TM_helix"/>
</dbReference>